<evidence type="ECO:0000313" key="8">
    <source>
        <dbReference type="EMBL" id="PTH80999.1"/>
    </source>
</evidence>
<sequence>MFKVVVSDLDGTLLNKQHQISPRTRDTLHRLVEQGVKFVVATGRHHVDVRSFRDALGMDIYLITSNGAVVHDKQDQLIFNQPLPTEIAAELIALERDPSIHLNVYQGDDWVVEEELPWLLQFHDESGFTYRLVDDLKQEPKEQINKVFYIGDHEKLLKIEAHLNQRYGDQLNVTFSLPDCLEVMHAGVHKGNAVRAVLEQNGFDMSEAIAFGDGMNDFEMLTMVGRGIVMGNAHDRLKMALPEYEQTLTSDEDGVAVYLEKLFELESVSAA</sequence>
<evidence type="ECO:0000256" key="2">
    <source>
        <dbReference type="ARBA" id="ARBA00022723"/>
    </source>
</evidence>
<evidence type="ECO:0000256" key="5">
    <source>
        <dbReference type="ARBA" id="ARBA00034778"/>
    </source>
</evidence>
<organism evidence="7 16">
    <name type="scientific">Aeromonas veronii</name>
    <dbReference type="NCBI Taxonomy" id="654"/>
    <lineage>
        <taxon>Bacteria</taxon>
        <taxon>Pseudomonadati</taxon>
        <taxon>Pseudomonadota</taxon>
        <taxon>Gammaproteobacteria</taxon>
        <taxon>Aeromonadales</taxon>
        <taxon>Aeromonadaceae</taxon>
        <taxon>Aeromonas</taxon>
    </lineage>
</organism>
<dbReference type="PROSITE" id="PS01228">
    <property type="entry name" value="COF_1"/>
    <property type="match status" value="1"/>
</dbReference>
<dbReference type="Gene3D" id="3.30.1240.10">
    <property type="match status" value="1"/>
</dbReference>
<dbReference type="InterPro" id="IPR036412">
    <property type="entry name" value="HAD-like_sf"/>
</dbReference>
<dbReference type="Proteomes" id="UP000267614">
    <property type="component" value="Chromosome"/>
</dbReference>
<proteinExistence type="inferred from homology"/>
<protein>
    <submittedName>
        <fullName evidence="7">Cof-type HAD-IIB family hydrolase</fullName>
    </submittedName>
</protein>
<dbReference type="InterPro" id="IPR006379">
    <property type="entry name" value="HAD-SF_hydro_IIB"/>
</dbReference>
<dbReference type="NCBIfam" id="TIGR00099">
    <property type="entry name" value="Cof-subfamily"/>
    <property type="match status" value="1"/>
</dbReference>
<dbReference type="AlphaFoldDB" id="A0A0T6QQZ7"/>
<dbReference type="Proteomes" id="UP000796104">
    <property type="component" value="Unassembled WGS sequence"/>
</dbReference>
<reference evidence="8 12" key="3">
    <citation type="submission" date="2018-03" db="EMBL/GenBank/DDBJ databases">
        <title>Aeromonas veronii whole genome sequencing and analysis.</title>
        <authorList>
            <person name="Xie H."/>
            <person name="Liu T."/>
            <person name="Wang K."/>
        </authorList>
    </citation>
    <scope>NUCLEOTIDE SEQUENCE [LARGE SCALE GENOMIC DNA]</scope>
    <source>
        <strain evidence="8 12">XH.VA.1</strain>
    </source>
</reference>
<dbReference type="InterPro" id="IPR023214">
    <property type="entry name" value="HAD_sf"/>
</dbReference>
<gene>
    <name evidence="10" type="ORF">CF123_20130</name>
    <name evidence="11" type="ORF">CJF24_11365</name>
    <name evidence="8" type="ORF">DAA48_11295</name>
    <name evidence="9" type="ORF">E8Q35_17955</name>
    <name evidence="6" type="ORF">EFI48_21190</name>
    <name evidence="7" type="ORF">NS965_05585</name>
</gene>
<dbReference type="RefSeq" id="WP_005339262.1">
    <property type="nucleotide sequence ID" value="NZ_AP027937.1"/>
</dbReference>
<dbReference type="Proteomes" id="UP001204061">
    <property type="component" value="Unassembled WGS sequence"/>
</dbReference>
<accession>A0A318DBJ1</accession>
<accession>A0A0T6QQZ7</accession>
<dbReference type="PROSITE" id="PS01229">
    <property type="entry name" value="COF_2"/>
    <property type="match status" value="1"/>
</dbReference>
<dbReference type="SFLD" id="SFLDS00003">
    <property type="entry name" value="Haloacid_Dehalogenase"/>
    <property type="match status" value="1"/>
</dbReference>
<dbReference type="Proteomes" id="UP000323129">
    <property type="component" value="Unassembled WGS sequence"/>
</dbReference>
<reference evidence="11 15" key="1">
    <citation type="submission" date="2017-08" db="EMBL/GenBank/DDBJ databases">
        <title>Aeromonas veronii bv sobria strain NS22 whole genome sequencing.</title>
        <authorList>
            <person name="Katharios P."/>
            <person name="Ha V.Q."/>
            <person name="Smyrli M."/>
        </authorList>
    </citation>
    <scope>NUCLEOTIDE SEQUENCE [LARGE SCALE GENOMIC DNA]</scope>
    <source>
        <strain evidence="11 15">NS22</strain>
    </source>
</reference>
<dbReference type="Gene3D" id="3.40.50.1000">
    <property type="entry name" value="HAD superfamily/HAD-like"/>
    <property type="match status" value="1"/>
</dbReference>
<dbReference type="OrthoDB" id="5498330at2"/>
<keyword evidence="15" id="KW-1185">Reference proteome</keyword>
<dbReference type="EMBL" id="SSUX01000015">
    <property type="protein sequence ID" value="THJ41584.1"/>
    <property type="molecule type" value="Genomic_DNA"/>
</dbReference>
<reference evidence="10" key="5">
    <citation type="journal article" date="2019" name="PLoS ONE">
        <title>Identification and characterization of putative Aeromonas spp. T3SS effectors.</title>
        <authorList>
            <person name="Rangel L.T."/>
            <person name="Marden J."/>
            <person name="Colston S."/>
            <person name="Setubal J.C."/>
            <person name="Graf J."/>
            <person name="Gogarten J.P."/>
        </authorList>
    </citation>
    <scope>NUCLEOTIDE SEQUENCE</scope>
    <source>
        <strain evidence="10">BAQ071013-135</strain>
    </source>
</reference>
<evidence type="ECO:0000313" key="13">
    <source>
        <dbReference type="Proteomes" id="UP000267614"/>
    </source>
</evidence>
<dbReference type="Pfam" id="PF08282">
    <property type="entry name" value="Hydrolase_3"/>
    <property type="match status" value="1"/>
</dbReference>
<dbReference type="EMBL" id="NQMC01000029">
    <property type="protein sequence ID" value="TYD44408.1"/>
    <property type="molecule type" value="Genomic_DNA"/>
</dbReference>
<dbReference type="Proteomes" id="UP000241986">
    <property type="component" value="Unassembled WGS sequence"/>
</dbReference>
<dbReference type="GO" id="GO:0016791">
    <property type="term" value="F:phosphatase activity"/>
    <property type="evidence" value="ECO:0007669"/>
    <property type="project" value="UniProtKB-ARBA"/>
</dbReference>
<dbReference type="GO" id="GO:0000287">
    <property type="term" value="F:magnesium ion binding"/>
    <property type="evidence" value="ECO:0007669"/>
    <property type="project" value="UniProtKB-ARBA"/>
</dbReference>
<dbReference type="PANTHER" id="PTHR47267:SF4">
    <property type="entry name" value="PYRIDOXAL PHOSPHATE PHOSPHATASE YIGL"/>
    <property type="match status" value="1"/>
</dbReference>
<dbReference type="OMA" id="CCAERGI"/>
<reference evidence="9 14" key="6">
    <citation type="submission" date="2019-04" db="EMBL/GenBank/DDBJ databases">
        <title>Comparative genomics of Aeromonas veronii strains pathogenic to fish.</title>
        <authorList>
            <person name="Cascarano M.C."/>
            <person name="Smyrli M."/>
            <person name="Katharios P."/>
        </authorList>
    </citation>
    <scope>NUCLEOTIDE SEQUENCE [LARGE SCALE GENOMIC DNA]</scope>
    <source>
        <strain evidence="9 14">XU1</strain>
    </source>
</reference>
<dbReference type="NCBIfam" id="TIGR01484">
    <property type="entry name" value="HAD-SF-IIB"/>
    <property type="match status" value="1"/>
</dbReference>
<evidence type="ECO:0000313" key="11">
    <source>
        <dbReference type="EMBL" id="TYD44408.1"/>
    </source>
</evidence>
<dbReference type="Proteomes" id="UP000309618">
    <property type="component" value="Unassembled WGS sequence"/>
</dbReference>
<evidence type="ECO:0000256" key="3">
    <source>
        <dbReference type="ARBA" id="ARBA00022801"/>
    </source>
</evidence>
<dbReference type="CDD" id="cd07516">
    <property type="entry name" value="HAD_Pase"/>
    <property type="match status" value="1"/>
</dbReference>
<comment type="cofactor">
    <cofactor evidence="1">
        <name>Mg(2+)</name>
        <dbReference type="ChEBI" id="CHEBI:18420"/>
    </cofactor>
</comment>
<reference evidence="7" key="7">
    <citation type="submission" date="2022-08" db="EMBL/GenBank/DDBJ databases">
        <title>A global survey of hypervirulent Aeromonas hydrophila identified this emerging pathogen in farmed fish in the lower Mekong River basin.</title>
        <authorList>
            <person name="Xu T."/>
            <person name="Rasmussen-Ivey C.R."/>
            <person name="Moen F.S."/>
            <person name="Fernandez Bravo A."/>
            <person name="Lamy B."/>
            <person name="Beaz-Hidalgo R."/>
            <person name="Khan C.D."/>
            <person name="Castro Escarpulli G."/>
            <person name="Yasin I.S.M."/>
            <person name="Figueras M.J."/>
            <person name="Azzam Sayuti M."/>
            <person name="Karim M.M."/>
            <person name="Alam K.M."/>
            <person name="Le T.T.T."/>
            <person name="Thao N.H.P."/>
            <person name="Addo S."/>
            <person name="Duodu S."/>
            <person name="Ali S."/>
            <person name="Mey S."/>
            <person name="Somony T."/>
            <person name="Liles M.R."/>
        </authorList>
    </citation>
    <scope>NUCLEOTIDE SEQUENCE</scope>
    <source>
        <strain evidence="7">0.14</strain>
    </source>
</reference>
<evidence type="ECO:0000313" key="12">
    <source>
        <dbReference type="Proteomes" id="UP000241986"/>
    </source>
</evidence>
<dbReference type="EMBL" id="PZKL01000028">
    <property type="protein sequence ID" value="PTH80999.1"/>
    <property type="molecule type" value="Genomic_DNA"/>
</dbReference>
<dbReference type="EMBL" id="CP033604">
    <property type="protein sequence ID" value="AYV39444.1"/>
    <property type="molecule type" value="Genomic_DNA"/>
</dbReference>
<dbReference type="SUPFAM" id="SSF56784">
    <property type="entry name" value="HAD-like"/>
    <property type="match status" value="1"/>
</dbReference>
<dbReference type="GeneID" id="60845937"/>
<evidence type="ECO:0000313" key="15">
    <source>
        <dbReference type="Proteomes" id="UP000323129"/>
    </source>
</evidence>
<comment type="similarity">
    <text evidence="5">Belongs to the HAD-like hydrolase superfamily. Cof family.</text>
</comment>
<keyword evidence="4" id="KW-0460">Magnesium</keyword>
<reference evidence="10" key="2">
    <citation type="submission" date="2017-10" db="EMBL/GenBank/DDBJ databases">
        <authorList>
            <person name="Colston S.M."/>
            <person name="Graf J."/>
        </authorList>
    </citation>
    <scope>NUCLEOTIDE SEQUENCE</scope>
    <source>
        <strain evidence="10">BAQ071013-135</strain>
    </source>
</reference>
<dbReference type="KEGG" id="avo:AMS64_00285"/>
<keyword evidence="3 7" id="KW-0378">Hydrolase</keyword>
<dbReference type="EMBL" id="PDXJ01000031">
    <property type="protein sequence ID" value="TND51252.1"/>
    <property type="molecule type" value="Genomic_DNA"/>
</dbReference>
<evidence type="ECO:0000313" key="7">
    <source>
        <dbReference type="EMBL" id="MCR4447851.1"/>
    </source>
</evidence>
<dbReference type="eggNOG" id="COG0561">
    <property type="taxonomic scope" value="Bacteria"/>
</dbReference>
<name>A0A0T6QQZ7_AERVE</name>
<evidence type="ECO:0000256" key="4">
    <source>
        <dbReference type="ARBA" id="ARBA00022842"/>
    </source>
</evidence>
<keyword evidence="2" id="KW-0479">Metal-binding</keyword>
<dbReference type="SFLD" id="SFLDG01144">
    <property type="entry name" value="C2.B.4:_PGP_Like"/>
    <property type="match status" value="1"/>
</dbReference>
<evidence type="ECO:0000313" key="10">
    <source>
        <dbReference type="EMBL" id="TND51252.1"/>
    </source>
</evidence>
<dbReference type="PANTHER" id="PTHR47267">
    <property type="match status" value="1"/>
</dbReference>
<evidence type="ECO:0000313" key="6">
    <source>
        <dbReference type="EMBL" id="AYV39444.1"/>
    </source>
</evidence>
<dbReference type="SFLD" id="SFLDG01140">
    <property type="entry name" value="C2.B:_Phosphomannomutase_and_P"/>
    <property type="match status" value="1"/>
</dbReference>
<evidence type="ECO:0000313" key="16">
    <source>
        <dbReference type="Proteomes" id="UP001204061"/>
    </source>
</evidence>
<reference evidence="6 13" key="4">
    <citation type="submission" date="2018-11" db="EMBL/GenBank/DDBJ databases">
        <title>Complete genome sequence of multidrug-resistant Aeromonas veronii strain MS-18-37.</title>
        <authorList>
            <person name="Abdelhamed H."/>
            <person name="Lawrence M."/>
            <person name="Waldbieser G."/>
        </authorList>
    </citation>
    <scope>NUCLEOTIDE SEQUENCE [LARGE SCALE GENOMIC DNA]</scope>
    <source>
        <strain evidence="6 13">MS-18-37</strain>
    </source>
</reference>
<evidence type="ECO:0000313" key="14">
    <source>
        <dbReference type="Proteomes" id="UP000309618"/>
    </source>
</evidence>
<dbReference type="InterPro" id="IPR000150">
    <property type="entry name" value="Cof"/>
</dbReference>
<evidence type="ECO:0000313" key="9">
    <source>
        <dbReference type="EMBL" id="THJ41584.1"/>
    </source>
</evidence>
<evidence type="ECO:0000256" key="1">
    <source>
        <dbReference type="ARBA" id="ARBA00001946"/>
    </source>
</evidence>
<dbReference type="EMBL" id="JANLFC010000016">
    <property type="protein sequence ID" value="MCR4447851.1"/>
    <property type="molecule type" value="Genomic_DNA"/>
</dbReference>